<dbReference type="STRING" id="1121014.N788_01540"/>
<dbReference type="InterPro" id="IPR050681">
    <property type="entry name" value="CDF/SLC30A"/>
</dbReference>
<keyword evidence="3" id="KW-0406">Ion transport</keyword>
<name>A0A087MLX6_9GAMM</name>
<dbReference type="InterPro" id="IPR058533">
    <property type="entry name" value="Cation_efflux_TM"/>
</dbReference>
<organism evidence="8 9">
    <name type="scientific">Arenimonas donghaensis DSM 18148 = HO3-R19</name>
    <dbReference type="NCBI Taxonomy" id="1121014"/>
    <lineage>
        <taxon>Bacteria</taxon>
        <taxon>Pseudomonadati</taxon>
        <taxon>Pseudomonadota</taxon>
        <taxon>Gammaproteobacteria</taxon>
        <taxon>Lysobacterales</taxon>
        <taxon>Lysobacteraceae</taxon>
        <taxon>Arenimonas</taxon>
    </lineage>
</organism>
<keyword evidence="2 6" id="KW-0812">Transmembrane</keyword>
<reference evidence="8 9" key="2">
    <citation type="journal article" date="2015" name="Stand. Genomic Sci.">
        <title>High quality draft genomic sequence of Arenimonas donghaensis DSM 18148(T).</title>
        <authorList>
            <person name="Chen F."/>
            <person name="Wang H."/>
            <person name="Cao Y."/>
            <person name="Li X."/>
            <person name="Wang G."/>
        </authorList>
    </citation>
    <scope>NUCLEOTIDE SEQUENCE [LARGE SCALE GENOMIC DNA]</scope>
    <source>
        <strain evidence="8 9">HO3-R19</strain>
    </source>
</reference>
<evidence type="ECO:0000313" key="8">
    <source>
        <dbReference type="EMBL" id="KFL37879.1"/>
    </source>
</evidence>
<evidence type="ECO:0000256" key="6">
    <source>
        <dbReference type="SAM" id="Phobius"/>
    </source>
</evidence>
<dbReference type="GO" id="GO:0005385">
    <property type="term" value="F:zinc ion transmembrane transporter activity"/>
    <property type="evidence" value="ECO:0007669"/>
    <property type="project" value="TreeGrafter"/>
</dbReference>
<comment type="subcellular location">
    <subcellularLocation>
        <location evidence="1">Membrane</location>
        <topology evidence="1">Multi-pass membrane protein</topology>
    </subcellularLocation>
</comment>
<feature type="transmembrane region" description="Helical" evidence="6">
    <location>
        <begin position="178"/>
        <end position="196"/>
    </location>
</feature>
<dbReference type="OrthoDB" id="9799649at2"/>
<sequence length="216" mass="22907">MSGCHCNDTAKSLSQFQDATRRRVLWTVLVINAALFIGEFTAGWWADSSALQADSLDSLGDAGVYALSLAVVGGSLRRRNGAAVAKGLLQGLFGLVVLAEVGRRLLFGAEPLAPLMAGAAAIALLANLACFRLLMRFRGEDLNMRSVWLCSRNDLASNAGVIGAAGIVALTGSAWPDIVIGTLIAMLFLHTSWQVLREAWPGWRHPAAACSKETTP</sequence>
<dbReference type="PANTHER" id="PTHR11562:SF17">
    <property type="entry name" value="RE54080P-RELATED"/>
    <property type="match status" value="1"/>
</dbReference>
<gene>
    <name evidence="8" type="ORF">N788_01540</name>
</gene>
<evidence type="ECO:0000256" key="2">
    <source>
        <dbReference type="ARBA" id="ARBA00022692"/>
    </source>
</evidence>
<protein>
    <recommendedName>
        <fullName evidence="7">Cation efflux protein transmembrane domain-containing protein</fullName>
    </recommendedName>
</protein>
<evidence type="ECO:0000313" key="9">
    <source>
        <dbReference type="Proteomes" id="UP000029085"/>
    </source>
</evidence>
<keyword evidence="3" id="KW-0864">Zinc transport</keyword>
<dbReference type="GO" id="GO:0005886">
    <property type="term" value="C:plasma membrane"/>
    <property type="evidence" value="ECO:0007669"/>
    <property type="project" value="TreeGrafter"/>
</dbReference>
<evidence type="ECO:0000256" key="5">
    <source>
        <dbReference type="ARBA" id="ARBA00023136"/>
    </source>
</evidence>
<dbReference type="EMBL" id="AVCJ01000001">
    <property type="protein sequence ID" value="KFL37879.1"/>
    <property type="molecule type" value="Genomic_DNA"/>
</dbReference>
<evidence type="ECO:0000256" key="4">
    <source>
        <dbReference type="ARBA" id="ARBA00022989"/>
    </source>
</evidence>
<proteinExistence type="predicted"/>
<dbReference type="Proteomes" id="UP000029085">
    <property type="component" value="Unassembled WGS sequence"/>
</dbReference>
<feature type="transmembrane region" description="Helical" evidence="6">
    <location>
        <begin position="155"/>
        <end position="172"/>
    </location>
</feature>
<keyword evidence="3" id="KW-0862">Zinc</keyword>
<dbReference type="PANTHER" id="PTHR11562">
    <property type="entry name" value="CATION EFFLUX PROTEIN/ ZINC TRANSPORTER"/>
    <property type="match status" value="1"/>
</dbReference>
<dbReference type="RefSeq" id="WP_034220249.1">
    <property type="nucleotide sequence ID" value="NZ_AVCJ01000001.1"/>
</dbReference>
<evidence type="ECO:0000259" key="7">
    <source>
        <dbReference type="Pfam" id="PF01545"/>
    </source>
</evidence>
<feature type="transmembrane region" description="Helical" evidence="6">
    <location>
        <begin position="88"/>
        <end position="106"/>
    </location>
</feature>
<comment type="caution">
    <text evidence="8">The sequence shown here is derived from an EMBL/GenBank/DDBJ whole genome shotgun (WGS) entry which is preliminary data.</text>
</comment>
<feature type="transmembrane region" description="Helical" evidence="6">
    <location>
        <begin position="58"/>
        <end position="76"/>
    </location>
</feature>
<feature type="domain" description="Cation efflux protein transmembrane" evidence="7">
    <location>
        <begin position="25"/>
        <end position="199"/>
    </location>
</feature>
<keyword evidence="9" id="KW-1185">Reference proteome</keyword>
<dbReference type="PATRIC" id="fig|1121014.3.peg.293"/>
<feature type="transmembrane region" description="Helical" evidence="6">
    <location>
        <begin position="112"/>
        <end position="134"/>
    </location>
</feature>
<dbReference type="InterPro" id="IPR027469">
    <property type="entry name" value="Cation_efflux_TMD_sf"/>
</dbReference>
<feature type="transmembrane region" description="Helical" evidence="6">
    <location>
        <begin position="24"/>
        <end position="46"/>
    </location>
</feature>
<evidence type="ECO:0000256" key="1">
    <source>
        <dbReference type="ARBA" id="ARBA00004141"/>
    </source>
</evidence>
<dbReference type="SUPFAM" id="SSF161111">
    <property type="entry name" value="Cation efflux protein transmembrane domain-like"/>
    <property type="match status" value="1"/>
</dbReference>
<accession>A0A087MLX6</accession>
<keyword evidence="5 6" id="KW-0472">Membrane</keyword>
<dbReference type="AlphaFoldDB" id="A0A087MLX6"/>
<dbReference type="Pfam" id="PF01545">
    <property type="entry name" value="Cation_efflux"/>
    <property type="match status" value="1"/>
</dbReference>
<dbReference type="Gene3D" id="1.20.1510.10">
    <property type="entry name" value="Cation efflux protein transmembrane domain"/>
    <property type="match status" value="1"/>
</dbReference>
<keyword evidence="3" id="KW-0813">Transport</keyword>
<reference evidence="9" key="1">
    <citation type="submission" date="2013-08" db="EMBL/GenBank/DDBJ databases">
        <title>Genome sequencing of Arenimonas donghaensis.</title>
        <authorList>
            <person name="Chen F."/>
            <person name="Wang G."/>
        </authorList>
    </citation>
    <scope>NUCLEOTIDE SEQUENCE [LARGE SCALE GENOMIC DNA]</scope>
    <source>
        <strain evidence="9">HO3-R19</strain>
    </source>
</reference>
<evidence type="ECO:0000256" key="3">
    <source>
        <dbReference type="ARBA" id="ARBA00022906"/>
    </source>
</evidence>
<keyword evidence="4 6" id="KW-1133">Transmembrane helix</keyword>